<evidence type="ECO:0000313" key="2">
    <source>
        <dbReference type="Proteomes" id="UP001152888"/>
    </source>
</evidence>
<dbReference type="SUPFAM" id="SSF57667">
    <property type="entry name" value="beta-beta-alpha zinc fingers"/>
    <property type="match status" value="1"/>
</dbReference>
<gene>
    <name evidence="1" type="ORF">ACAOBT_LOCUS30242</name>
</gene>
<dbReference type="Proteomes" id="UP001152888">
    <property type="component" value="Unassembled WGS sequence"/>
</dbReference>
<dbReference type="EMBL" id="CAKOFQ010007809">
    <property type="protein sequence ID" value="CAH2008437.1"/>
    <property type="molecule type" value="Genomic_DNA"/>
</dbReference>
<keyword evidence="2" id="KW-1185">Reference proteome</keyword>
<dbReference type="InterPro" id="IPR036236">
    <property type="entry name" value="Znf_C2H2_sf"/>
</dbReference>
<evidence type="ECO:0000313" key="1">
    <source>
        <dbReference type="EMBL" id="CAH2008437.1"/>
    </source>
</evidence>
<dbReference type="OrthoDB" id="40579at2759"/>
<name>A0A9P0LYY3_ACAOB</name>
<protein>
    <submittedName>
        <fullName evidence="1">Uncharacterized protein</fullName>
    </submittedName>
</protein>
<organism evidence="1 2">
    <name type="scientific">Acanthoscelides obtectus</name>
    <name type="common">Bean weevil</name>
    <name type="synonym">Bruchus obtectus</name>
    <dbReference type="NCBI Taxonomy" id="200917"/>
    <lineage>
        <taxon>Eukaryota</taxon>
        <taxon>Metazoa</taxon>
        <taxon>Ecdysozoa</taxon>
        <taxon>Arthropoda</taxon>
        <taxon>Hexapoda</taxon>
        <taxon>Insecta</taxon>
        <taxon>Pterygota</taxon>
        <taxon>Neoptera</taxon>
        <taxon>Endopterygota</taxon>
        <taxon>Coleoptera</taxon>
        <taxon>Polyphaga</taxon>
        <taxon>Cucujiformia</taxon>
        <taxon>Chrysomeloidea</taxon>
        <taxon>Chrysomelidae</taxon>
        <taxon>Bruchinae</taxon>
        <taxon>Bruchini</taxon>
        <taxon>Acanthoscelides</taxon>
    </lineage>
</organism>
<dbReference type="Gene3D" id="3.30.160.60">
    <property type="entry name" value="Classic Zinc Finger"/>
    <property type="match status" value="1"/>
</dbReference>
<sequence length="18" mass="2053">MRTHTGEKSHICDICHKG</sequence>
<reference evidence="1" key="1">
    <citation type="submission" date="2022-03" db="EMBL/GenBank/DDBJ databases">
        <authorList>
            <person name="Sayadi A."/>
        </authorList>
    </citation>
    <scope>NUCLEOTIDE SEQUENCE</scope>
</reference>
<accession>A0A9P0LYY3</accession>
<dbReference type="AlphaFoldDB" id="A0A9P0LYY3"/>
<proteinExistence type="predicted"/>
<comment type="caution">
    <text evidence="1">The sequence shown here is derived from an EMBL/GenBank/DDBJ whole genome shotgun (WGS) entry which is preliminary data.</text>
</comment>